<sequence length="81" mass="9167">MKVTYKNNMDILDGDGETVLVDGRAVGTFVTYEEGFACVYYDGAFTDDEITQEKYKQRVGFGDYAYNTAKRKLRALLKAFA</sequence>
<evidence type="ECO:0000313" key="2">
    <source>
        <dbReference type="Proteomes" id="UP000510886"/>
    </source>
</evidence>
<accession>A0A7H9EK31</accession>
<dbReference type="RefSeq" id="WP_180849464.1">
    <property type="nucleotide sequence ID" value="NZ_CP047418.1"/>
</dbReference>
<protein>
    <recommendedName>
        <fullName evidence="3">Phage protein</fullName>
    </recommendedName>
</protein>
<dbReference type="EMBL" id="CP047418">
    <property type="protein sequence ID" value="QLL77647.1"/>
    <property type="molecule type" value="Genomic_DNA"/>
</dbReference>
<evidence type="ECO:0008006" key="3">
    <source>
        <dbReference type="Google" id="ProtNLM"/>
    </source>
</evidence>
<gene>
    <name evidence="1" type="ORF">GTO87_02940</name>
</gene>
<dbReference type="Proteomes" id="UP000510886">
    <property type="component" value="Chromosome"/>
</dbReference>
<name>A0A7H9EK31_9LACO</name>
<dbReference type="AlphaFoldDB" id="A0A7H9EK31"/>
<reference evidence="1 2" key="1">
    <citation type="submission" date="2020-01" db="EMBL/GenBank/DDBJ databases">
        <title>Complete and circular genome sequences of six lactobacillus isolates from horses.</title>
        <authorList>
            <person name="Hassan H.M."/>
        </authorList>
    </citation>
    <scope>NUCLEOTIDE SEQUENCE [LARGE SCALE GENOMIC DNA]</scope>
    <source>
        <strain evidence="1 2">1A</strain>
    </source>
</reference>
<organism evidence="1 2">
    <name type="scientific">Ligilactobacillus saerimneri</name>
    <dbReference type="NCBI Taxonomy" id="228229"/>
    <lineage>
        <taxon>Bacteria</taxon>
        <taxon>Bacillati</taxon>
        <taxon>Bacillota</taxon>
        <taxon>Bacilli</taxon>
        <taxon>Lactobacillales</taxon>
        <taxon>Lactobacillaceae</taxon>
        <taxon>Ligilactobacillus</taxon>
    </lineage>
</organism>
<evidence type="ECO:0000313" key="1">
    <source>
        <dbReference type="EMBL" id="QLL77647.1"/>
    </source>
</evidence>
<dbReference type="KEGG" id="lsw:GTO87_02940"/>
<proteinExistence type="predicted"/>